<feature type="compositionally biased region" description="Basic residues" evidence="1">
    <location>
        <begin position="131"/>
        <end position="146"/>
    </location>
</feature>
<feature type="compositionally biased region" description="Basic and acidic residues" evidence="1">
    <location>
        <begin position="264"/>
        <end position="282"/>
    </location>
</feature>
<dbReference type="AlphaFoldDB" id="A0A8K0JK19"/>
<proteinExistence type="predicted"/>
<dbReference type="GO" id="GO:0005634">
    <property type="term" value="C:nucleus"/>
    <property type="evidence" value="ECO:0007669"/>
    <property type="project" value="TreeGrafter"/>
</dbReference>
<protein>
    <submittedName>
        <fullName evidence="2">Uncharacterized protein</fullName>
    </submittedName>
</protein>
<gene>
    <name evidence="2" type="ORF">FFLO_04527</name>
</gene>
<dbReference type="PANTHER" id="PTHR15410">
    <property type="entry name" value="HIRA-INTERACTING PROTEIN 3"/>
    <property type="match status" value="1"/>
</dbReference>
<evidence type="ECO:0000256" key="1">
    <source>
        <dbReference type="SAM" id="MobiDB-lite"/>
    </source>
</evidence>
<reference evidence="2" key="1">
    <citation type="submission" date="2020-04" db="EMBL/GenBank/DDBJ databases">
        <title>Analysis of mating type loci in Filobasidium floriforme.</title>
        <authorList>
            <person name="Nowrousian M."/>
        </authorList>
    </citation>
    <scope>NUCLEOTIDE SEQUENCE</scope>
    <source>
        <strain evidence="2">CBS 6242</strain>
    </source>
</reference>
<sequence>MDTDSLLRNIQAVVTQADEDGEIDAGLFTIKLARERVARTMELEPDALKTGDMKSTFKAMIEEAIISLSSKQGEQQDEDAESSTKSRDRIERHKAATTGSTNEADTSKQIPEEDARSDSEMSSLIDEQPARTKKNGKANGSGRKRKSEGEDSKPKKLPRTSETKPTGKTHDVEDERVKDLKAIVTACGVRKQWKKEFTDCPSPGSQVRHLESLLRSLGMKGQPTKGKARSLKQKRELAAELQDVTEFESERGLGLAGSAGGSGRGEERTSRNGSGKREDRGRRGTVVVSDSEEDVQSED</sequence>
<feature type="compositionally biased region" description="Gly residues" evidence="1">
    <location>
        <begin position="254"/>
        <end position="263"/>
    </location>
</feature>
<feature type="compositionally biased region" description="Basic and acidic residues" evidence="1">
    <location>
        <begin position="110"/>
        <end position="119"/>
    </location>
</feature>
<evidence type="ECO:0000313" key="2">
    <source>
        <dbReference type="EMBL" id="KAG7531223.1"/>
    </source>
</evidence>
<feature type="compositionally biased region" description="Basic and acidic residues" evidence="1">
    <location>
        <begin position="82"/>
        <end position="94"/>
    </location>
</feature>
<feature type="compositionally biased region" description="Acidic residues" evidence="1">
    <location>
        <begin position="290"/>
        <end position="299"/>
    </location>
</feature>
<accession>A0A8K0JK19</accession>
<dbReference type="PANTHER" id="PTHR15410:SF2">
    <property type="entry name" value="HIRA-INTERACTING PROTEIN 3"/>
    <property type="match status" value="1"/>
</dbReference>
<dbReference type="Proteomes" id="UP000812966">
    <property type="component" value="Unassembled WGS sequence"/>
</dbReference>
<comment type="caution">
    <text evidence="2">The sequence shown here is derived from an EMBL/GenBank/DDBJ whole genome shotgun (WGS) entry which is preliminary data.</text>
</comment>
<evidence type="ECO:0000313" key="3">
    <source>
        <dbReference type="Proteomes" id="UP000812966"/>
    </source>
</evidence>
<dbReference type="OrthoDB" id="552755at2759"/>
<feature type="compositionally biased region" description="Basic and acidic residues" evidence="1">
    <location>
        <begin position="147"/>
        <end position="162"/>
    </location>
</feature>
<feature type="compositionally biased region" description="Polar residues" evidence="1">
    <location>
        <begin position="97"/>
        <end position="109"/>
    </location>
</feature>
<feature type="region of interest" description="Disordered" evidence="1">
    <location>
        <begin position="68"/>
        <end position="175"/>
    </location>
</feature>
<feature type="region of interest" description="Disordered" evidence="1">
    <location>
        <begin position="215"/>
        <end position="234"/>
    </location>
</feature>
<name>A0A8K0JK19_9TREE</name>
<dbReference type="EMBL" id="JABELV010000097">
    <property type="protein sequence ID" value="KAG7531223.1"/>
    <property type="molecule type" value="Genomic_DNA"/>
</dbReference>
<feature type="region of interest" description="Disordered" evidence="1">
    <location>
        <begin position="242"/>
        <end position="299"/>
    </location>
</feature>
<organism evidence="2 3">
    <name type="scientific">Filobasidium floriforme</name>
    <dbReference type="NCBI Taxonomy" id="5210"/>
    <lineage>
        <taxon>Eukaryota</taxon>
        <taxon>Fungi</taxon>
        <taxon>Dikarya</taxon>
        <taxon>Basidiomycota</taxon>
        <taxon>Agaricomycotina</taxon>
        <taxon>Tremellomycetes</taxon>
        <taxon>Filobasidiales</taxon>
        <taxon>Filobasidiaceae</taxon>
        <taxon>Filobasidium</taxon>
    </lineage>
</organism>
<keyword evidence="3" id="KW-1185">Reference proteome</keyword>
<dbReference type="InterPro" id="IPR037647">
    <property type="entry name" value="HIRIP3"/>
</dbReference>